<keyword evidence="1" id="KW-0472">Membrane</keyword>
<evidence type="ECO:0000256" key="1">
    <source>
        <dbReference type="SAM" id="Phobius"/>
    </source>
</evidence>
<accession>A0A6P0G4L6</accession>
<gene>
    <name evidence="3" type="ORF">G3W61_14055</name>
    <name evidence="2" type="ORF">XP315_21690</name>
</gene>
<dbReference type="Proteomes" id="UP000471082">
    <property type="component" value="Unassembled WGS sequence"/>
</dbReference>
<dbReference type="Proteomes" id="UP000035369">
    <property type="component" value="Unassembled WGS sequence"/>
</dbReference>
<dbReference type="EMBL" id="JZUY01000053">
    <property type="protein sequence ID" value="KLC01671.1"/>
    <property type="molecule type" value="Genomic_DNA"/>
</dbReference>
<reference evidence="2 4" key="1">
    <citation type="submission" date="2015-02" db="EMBL/GenBank/DDBJ databases">
        <title>Whole genome sequencing of multiple isolates of three species of pepper and tomato-infecting xanthomonads reveals genetic diversity in field strains and pinpoints effectors responsible for host specificity.</title>
        <authorList>
            <person name="Schwartz A."/>
            <person name="Dahlbeck D."/>
            <person name="Staskawicz B."/>
            <person name="Bart R."/>
            <person name="Potnis N."/>
            <person name="Minsavage G."/>
            <person name="Timilsina S."/>
            <person name="Goss E."/>
            <person name="Jones J."/>
            <person name="Vallad G."/>
            <person name="Barak J."/>
            <person name="Miller S."/>
            <person name="Ritchie D."/>
            <person name="Martins J.Jr."/>
            <person name="Patane J.S."/>
            <person name="Setubal J.C."/>
        </authorList>
    </citation>
    <scope>NUCLEOTIDE SEQUENCE [LARGE SCALE GENOMIC DNA]</scope>
    <source>
        <strain evidence="2 4">Xp3-15</strain>
    </source>
</reference>
<dbReference type="AlphaFoldDB" id="A0A6P0G4L6"/>
<proteinExistence type="predicted"/>
<keyword evidence="4" id="KW-1185">Reference proteome</keyword>
<evidence type="ECO:0000313" key="3">
    <source>
        <dbReference type="EMBL" id="NEL77361.1"/>
    </source>
</evidence>
<comment type="caution">
    <text evidence="3">The sequence shown here is derived from an EMBL/GenBank/DDBJ whole genome shotgun (WGS) entry which is preliminary data.</text>
</comment>
<feature type="transmembrane region" description="Helical" evidence="1">
    <location>
        <begin position="54"/>
        <end position="73"/>
    </location>
</feature>
<dbReference type="RefSeq" id="WP_005997466.1">
    <property type="nucleotide sequence ID" value="NZ_JAKHGM010000042.1"/>
</dbReference>
<sequence>MHLGTMGLCNTIAHHKVQEIRMKAIRWLRSSGSLTILVAMAVLAVASWSHSQLGILIGWVCLGIGTLYVMFAAPDATGRDS</sequence>
<evidence type="ECO:0000313" key="4">
    <source>
        <dbReference type="Proteomes" id="UP000035369"/>
    </source>
</evidence>
<evidence type="ECO:0000313" key="5">
    <source>
        <dbReference type="Proteomes" id="UP000471082"/>
    </source>
</evidence>
<feature type="transmembrane region" description="Helical" evidence="1">
    <location>
        <begin position="27"/>
        <end position="48"/>
    </location>
</feature>
<organism evidence="3 5">
    <name type="scientific">Xanthomonas perforans</name>
    <dbReference type="NCBI Taxonomy" id="442694"/>
    <lineage>
        <taxon>Bacteria</taxon>
        <taxon>Pseudomonadati</taxon>
        <taxon>Pseudomonadota</taxon>
        <taxon>Gammaproteobacteria</taxon>
        <taxon>Lysobacterales</taxon>
        <taxon>Lysobacteraceae</taxon>
        <taxon>Xanthomonas</taxon>
    </lineage>
</organism>
<dbReference type="EMBL" id="JAAGYU010000061">
    <property type="protein sequence ID" value="NEL77361.1"/>
    <property type="molecule type" value="Genomic_DNA"/>
</dbReference>
<keyword evidence="1" id="KW-0812">Transmembrane</keyword>
<evidence type="ECO:0000313" key="2">
    <source>
        <dbReference type="EMBL" id="KLC01671.1"/>
    </source>
</evidence>
<protein>
    <submittedName>
        <fullName evidence="3">Uncharacterized protein</fullName>
    </submittedName>
</protein>
<keyword evidence="1" id="KW-1133">Transmembrane helix</keyword>
<name>A0A6P0G4L6_XANPE</name>
<reference evidence="3 5" key="2">
    <citation type="submission" date="2019-11" db="EMBL/GenBank/DDBJ databases">
        <title>Genome-resolved metagenomics to study the prevalence of co-infection and intraspecific heterogeneity among plant pathogen metapopulations.</title>
        <authorList>
            <person name="Newberry E."/>
            <person name="Bhandari R."/>
            <person name="Kemble J."/>
            <person name="Sikora E."/>
            <person name="Potnis N."/>
        </authorList>
    </citation>
    <scope>NUCLEOTIDE SEQUENCE [LARGE SCALE GENOMIC DNA]</scope>
    <source>
        <strain evidence="3">Xp_Tom_Tuscaloosa_18b</strain>
    </source>
</reference>